<dbReference type="EMBL" id="JSZA02000189">
    <property type="protein sequence ID" value="KHD04737.2"/>
    <property type="molecule type" value="Genomic_DNA"/>
</dbReference>
<comment type="caution">
    <text evidence="2">The sequence shown here is derived from an EMBL/GenBank/DDBJ whole genome shotgun (WGS) entry which is preliminary data.</text>
</comment>
<protein>
    <submittedName>
        <fullName evidence="2">Uncharacterized protein</fullName>
    </submittedName>
</protein>
<sequence>MKFLRVKYCKNFMFSLPFIIRFFKYSIITILLLLTPIENIMADACSDWRASDIIKPDKAFTIIYYVTLKSNFFYKYPGFLKKSKPGKFSFDIPHGKTIRLALIGADNHGIKKFLIPARRDIEAFFRHNWRLSKNKVSGGFFSNIWKYGPKKGKNLTCVRKLASPVLLSPEEAISYEKTLESLTEPKKEEKPLTCNESPALGFAFARVSPLKVFTPPDFKKLTAHIDVDFGRGYPITQKKMGKVRLCIKENNHWVKRSHIVSKQSTEWVSVSPTHPTKRPKVHLWRSQERLSAYLSGSNFGQASPAYEEFITDSLPTPIQFPLYQRDFMEIQIRNRQVEVASLLVPFPTDAIIKYKQLQLDRKKQHNTTMVILVDVSGSTVGFIDLFLERLNKTDTKSNLPKLDNIMLLEFGGDGSVSKPKILSFRKLTSYSWNVRSIPVVHNGENKAILNAITLAAKQVKRQGVKPPLLILAGGDVNIQAIKELDAFGDTWIVQLTPELQDALKKSAGSLRKTTKFVEFSPNNAVFLTEDMAKNLEFENEKTFINSPDYPSIANIFTTIGMLPLLPKNLETEELATLPNFVSKESDWFAINLWTVVNGELLKFKKVP</sequence>
<keyword evidence="1" id="KW-0472">Membrane</keyword>
<name>A0A0A6P2S4_9GAMM</name>
<keyword evidence="3" id="KW-1185">Reference proteome</keyword>
<proteinExistence type="predicted"/>
<evidence type="ECO:0000313" key="3">
    <source>
        <dbReference type="Proteomes" id="UP000030428"/>
    </source>
</evidence>
<organism evidence="2 3">
    <name type="scientific">Candidatus Thiomargarita nelsonii</name>
    <dbReference type="NCBI Taxonomy" id="1003181"/>
    <lineage>
        <taxon>Bacteria</taxon>
        <taxon>Pseudomonadati</taxon>
        <taxon>Pseudomonadota</taxon>
        <taxon>Gammaproteobacteria</taxon>
        <taxon>Thiotrichales</taxon>
        <taxon>Thiotrichaceae</taxon>
        <taxon>Thiomargarita</taxon>
    </lineage>
</organism>
<dbReference type="Proteomes" id="UP000030428">
    <property type="component" value="Unassembled WGS sequence"/>
</dbReference>
<evidence type="ECO:0000256" key="1">
    <source>
        <dbReference type="SAM" id="Phobius"/>
    </source>
</evidence>
<keyword evidence="1" id="KW-1133">Transmembrane helix</keyword>
<reference evidence="2 3" key="1">
    <citation type="journal article" date="2016" name="Front. Microbiol.">
        <title>Single-Cell (Meta-)Genomics of a Dimorphic Candidatus Thiomargarita nelsonii Reveals Genomic Plasticity.</title>
        <authorList>
            <person name="Flood B.E."/>
            <person name="Fliss P."/>
            <person name="Jones D.S."/>
            <person name="Dick G.J."/>
            <person name="Jain S."/>
            <person name="Kaster A.K."/>
            <person name="Winkel M."/>
            <person name="Mussmann M."/>
            <person name="Bailey J."/>
        </authorList>
    </citation>
    <scope>NUCLEOTIDE SEQUENCE [LARGE SCALE GENOMIC DNA]</scope>
    <source>
        <strain evidence="2">Hydrate Ridge</strain>
    </source>
</reference>
<dbReference type="AlphaFoldDB" id="A0A0A6P2S4"/>
<feature type="transmembrane region" description="Helical" evidence="1">
    <location>
        <begin position="12"/>
        <end position="34"/>
    </location>
</feature>
<accession>A0A0A6P2S4</accession>
<keyword evidence="1" id="KW-0812">Transmembrane</keyword>
<gene>
    <name evidence="2" type="ORF">PN36_28665</name>
</gene>
<evidence type="ECO:0000313" key="2">
    <source>
        <dbReference type="EMBL" id="KHD04737.2"/>
    </source>
</evidence>